<dbReference type="GeneID" id="25280815"/>
<accession>A0A072PDX3</accession>
<dbReference type="Proteomes" id="UP000027920">
    <property type="component" value="Unassembled WGS sequence"/>
</dbReference>
<dbReference type="STRING" id="1182545.A0A072PDX3"/>
<feature type="non-terminal residue" evidence="2">
    <location>
        <position position="134"/>
    </location>
</feature>
<proteinExistence type="predicted"/>
<organism evidence="2 3">
    <name type="scientific">Exophiala aquamarina CBS 119918</name>
    <dbReference type="NCBI Taxonomy" id="1182545"/>
    <lineage>
        <taxon>Eukaryota</taxon>
        <taxon>Fungi</taxon>
        <taxon>Dikarya</taxon>
        <taxon>Ascomycota</taxon>
        <taxon>Pezizomycotina</taxon>
        <taxon>Eurotiomycetes</taxon>
        <taxon>Chaetothyriomycetidae</taxon>
        <taxon>Chaetothyriales</taxon>
        <taxon>Herpotrichiellaceae</taxon>
        <taxon>Exophiala</taxon>
    </lineage>
</organism>
<evidence type="ECO:0000313" key="2">
    <source>
        <dbReference type="EMBL" id="KEF57972.1"/>
    </source>
</evidence>
<dbReference type="RefSeq" id="XP_013260562.1">
    <property type="nucleotide sequence ID" value="XM_013405108.1"/>
</dbReference>
<comment type="caution">
    <text evidence="2">The sequence shown here is derived from an EMBL/GenBank/DDBJ whole genome shotgun (WGS) entry which is preliminary data.</text>
</comment>
<name>A0A072PDX3_9EURO</name>
<reference evidence="2 3" key="1">
    <citation type="submission" date="2013-03" db="EMBL/GenBank/DDBJ databases">
        <title>The Genome Sequence of Exophiala aquamarina CBS 119918.</title>
        <authorList>
            <consortium name="The Broad Institute Genomics Platform"/>
            <person name="Cuomo C."/>
            <person name="de Hoog S."/>
            <person name="Gorbushina A."/>
            <person name="Walker B."/>
            <person name="Young S.K."/>
            <person name="Zeng Q."/>
            <person name="Gargeya S."/>
            <person name="Fitzgerald M."/>
            <person name="Haas B."/>
            <person name="Abouelleil A."/>
            <person name="Allen A.W."/>
            <person name="Alvarado L."/>
            <person name="Arachchi H.M."/>
            <person name="Berlin A.M."/>
            <person name="Chapman S.B."/>
            <person name="Gainer-Dewar J."/>
            <person name="Goldberg J."/>
            <person name="Griggs A."/>
            <person name="Gujja S."/>
            <person name="Hansen M."/>
            <person name="Howarth C."/>
            <person name="Imamovic A."/>
            <person name="Ireland A."/>
            <person name="Larimer J."/>
            <person name="McCowan C."/>
            <person name="Murphy C."/>
            <person name="Pearson M."/>
            <person name="Poon T.W."/>
            <person name="Priest M."/>
            <person name="Roberts A."/>
            <person name="Saif S."/>
            <person name="Shea T."/>
            <person name="Sisk P."/>
            <person name="Sykes S."/>
            <person name="Wortman J."/>
            <person name="Nusbaum C."/>
            <person name="Birren B."/>
        </authorList>
    </citation>
    <scope>NUCLEOTIDE SEQUENCE [LARGE SCALE GENOMIC DNA]</scope>
    <source>
        <strain evidence="2 3">CBS 119918</strain>
    </source>
</reference>
<protein>
    <submittedName>
        <fullName evidence="2">Uncharacterized protein</fullName>
    </submittedName>
</protein>
<dbReference type="EMBL" id="AMGV01000004">
    <property type="protein sequence ID" value="KEF57972.1"/>
    <property type="molecule type" value="Genomic_DNA"/>
</dbReference>
<dbReference type="OrthoDB" id="3539644at2759"/>
<sequence>MTKLKQYPLRGYDTFEEGSPSDPRNASSHTPISYQREDSDKSRSAAVEAQRLGSMGSWADQFSGGTPATNMTPPASTVNGDEETAQNIQYPRLLHDMDPSDPPPVYTPEASTAGTTGAPSSPVATRVAPVFLPV</sequence>
<evidence type="ECO:0000313" key="3">
    <source>
        <dbReference type="Proteomes" id="UP000027920"/>
    </source>
</evidence>
<feature type="region of interest" description="Disordered" evidence="1">
    <location>
        <begin position="1"/>
        <end position="81"/>
    </location>
</feature>
<feature type="compositionally biased region" description="Polar residues" evidence="1">
    <location>
        <begin position="63"/>
        <end position="81"/>
    </location>
</feature>
<keyword evidence="3" id="KW-1185">Reference proteome</keyword>
<dbReference type="HOGENOM" id="CLU_1901182_0_0_1"/>
<feature type="region of interest" description="Disordered" evidence="1">
    <location>
        <begin position="93"/>
        <end position="123"/>
    </location>
</feature>
<evidence type="ECO:0000256" key="1">
    <source>
        <dbReference type="SAM" id="MobiDB-lite"/>
    </source>
</evidence>
<feature type="compositionally biased region" description="Polar residues" evidence="1">
    <location>
        <begin position="109"/>
        <end position="123"/>
    </location>
</feature>
<dbReference type="AlphaFoldDB" id="A0A072PDX3"/>
<dbReference type="VEuPathDB" id="FungiDB:A1O9_05895"/>
<feature type="compositionally biased region" description="Polar residues" evidence="1">
    <location>
        <begin position="22"/>
        <end position="33"/>
    </location>
</feature>
<gene>
    <name evidence="2" type="ORF">A1O9_05895</name>
</gene>